<dbReference type="AlphaFoldDB" id="A0A2T2WQ50"/>
<dbReference type="Proteomes" id="UP000242705">
    <property type="component" value="Unassembled WGS sequence"/>
</dbReference>
<dbReference type="PANTHER" id="PTHR34614">
    <property type="match status" value="1"/>
</dbReference>
<proteinExistence type="predicted"/>
<dbReference type="InterPro" id="IPR047654">
    <property type="entry name" value="IS1634_transpos"/>
</dbReference>
<protein>
    <submittedName>
        <fullName evidence="1">Transposase</fullName>
    </submittedName>
</protein>
<dbReference type="InterPro" id="IPR012337">
    <property type="entry name" value="RNaseH-like_sf"/>
</dbReference>
<reference evidence="1 2" key="1">
    <citation type="journal article" date="2014" name="BMC Genomics">
        <title>Comparison of environmental and isolate Sulfobacillus genomes reveals diverse carbon, sulfur, nitrogen, and hydrogen metabolisms.</title>
        <authorList>
            <person name="Justice N.B."/>
            <person name="Norman A."/>
            <person name="Brown C.T."/>
            <person name="Singh A."/>
            <person name="Thomas B.C."/>
            <person name="Banfield J.F."/>
        </authorList>
    </citation>
    <scope>NUCLEOTIDE SEQUENCE [LARGE SCALE GENOMIC DNA]</scope>
    <source>
        <strain evidence="1">AMDSBA5</strain>
    </source>
</reference>
<comment type="caution">
    <text evidence="1">The sequence shown here is derived from an EMBL/GenBank/DDBJ whole genome shotgun (WGS) entry which is preliminary data.</text>
</comment>
<sequence length="328" mass="37400">TALREMGLPFISRCPDTFGAVAEVKAAAWAADNWETVGTVAERRNAASYWASEHAAIIGETTYRFIVYRSSALDNRKATTLDREIAQARDTLTQAAQALHRQTFQCEADAQTAAAAFQQRPEQQWFQPMPPTIAERTERVSQGRGRPRKDAPVRTIWTVSASIGADDGHRRHAEWERRSTFALITTLPRETWDARAVLQEYKGQVVCERKFHFMKDPLFINALFLKTPKRLEALGYVVLMAALLYSLLERRLRDRAVPIPSPSRRVWTRPTAHELFRHLRALQVTPQPDGSRTVSLPEPFHATFWAFLKVLRLPERYFTEPPPPAHSS</sequence>
<name>A0A2T2WQ50_SULTH</name>
<organism evidence="1 2">
    <name type="scientific">Sulfobacillus thermosulfidooxidans</name>
    <dbReference type="NCBI Taxonomy" id="28034"/>
    <lineage>
        <taxon>Bacteria</taxon>
        <taxon>Bacillati</taxon>
        <taxon>Bacillota</taxon>
        <taxon>Clostridia</taxon>
        <taxon>Eubacteriales</taxon>
        <taxon>Clostridiales Family XVII. Incertae Sedis</taxon>
        <taxon>Sulfobacillus</taxon>
    </lineage>
</organism>
<dbReference type="NCBIfam" id="NF033559">
    <property type="entry name" value="transpos_IS1634"/>
    <property type="match status" value="1"/>
</dbReference>
<evidence type="ECO:0000313" key="1">
    <source>
        <dbReference type="EMBL" id="PSR24366.1"/>
    </source>
</evidence>
<gene>
    <name evidence="1" type="ORF">C7B47_14940</name>
</gene>
<dbReference type="SUPFAM" id="SSF53098">
    <property type="entry name" value="Ribonuclease H-like"/>
    <property type="match status" value="1"/>
</dbReference>
<dbReference type="PANTHER" id="PTHR34614:SF2">
    <property type="entry name" value="TRANSPOSASE IS4-LIKE DOMAIN-CONTAINING PROTEIN"/>
    <property type="match status" value="1"/>
</dbReference>
<dbReference type="EMBL" id="PXYX01000056">
    <property type="protein sequence ID" value="PSR24366.1"/>
    <property type="molecule type" value="Genomic_DNA"/>
</dbReference>
<feature type="non-terminal residue" evidence="1">
    <location>
        <position position="1"/>
    </location>
</feature>
<evidence type="ECO:0000313" key="2">
    <source>
        <dbReference type="Proteomes" id="UP000242705"/>
    </source>
</evidence>
<accession>A0A2T2WQ50</accession>